<evidence type="ECO:0000313" key="5">
    <source>
        <dbReference type="Proteomes" id="UP000588586"/>
    </source>
</evidence>
<sequence>MTGFAAHRPSIPDVSTDAPAIDIRDATQTDLPAMAAIYDEQVRTSVATFDTEPRGAAYLGSKLADRAPGRHLLVAVDGDRVVGYAGSGPFRERPAYAGTTEVSVYVADGARGRGVARHLYAALLARLDAESSVHTQLAVIALPNTASERLHEAFGFERVGVLREVGHKLGRWVDTAWWQRLPHE</sequence>
<dbReference type="PANTHER" id="PTHR43072">
    <property type="entry name" value="N-ACETYLTRANSFERASE"/>
    <property type="match status" value="1"/>
</dbReference>
<dbReference type="PROSITE" id="PS51186">
    <property type="entry name" value="GNAT"/>
    <property type="match status" value="1"/>
</dbReference>
<keyword evidence="2" id="KW-0012">Acyltransferase</keyword>
<evidence type="ECO:0000256" key="2">
    <source>
        <dbReference type="ARBA" id="ARBA00023315"/>
    </source>
</evidence>
<dbReference type="GO" id="GO:0016747">
    <property type="term" value="F:acyltransferase activity, transferring groups other than amino-acyl groups"/>
    <property type="evidence" value="ECO:0007669"/>
    <property type="project" value="InterPro"/>
</dbReference>
<dbReference type="CDD" id="cd04301">
    <property type="entry name" value="NAT_SF"/>
    <property type="match status" value="1"/>
</dbReference>
<keyword evidence="1 4" id="KW-0808">Transferase</keyword>
<dbReference type="InterPro" id="IPR016181">
    <property type="entry name" value="Acyl_CoA_acyltransferase"/>
</dbReference>
<gene>
    <name evidence="4" type="ORF">HJG52_05325</name>
</gene>
<dbReference type="EMBL" id="JABEPQ010000001">
    <property type="protein sequence ID" value="NNM45425.1"/>
    <property type="molecule type" value="Genomic_DNA"/>
</dbReference>
<dbReference type="SUPFAM" id="SSF55729">
    <property type="entry name" value="Acyl-CoA N-acyltransferases (Nat)"/>
    <property type="match status" value="1"/>
</dbReference>
<dbReference type="PANTHER" id="PTHR43072:SF23">
    <property type="entry name" value="UPF0039 PROTEIN C11D3.02C"/>
    <property type="match status" value="1"/>
</dbReference>
<organism evidence="4 5">
    <name type="scientific">Knoellia koreensis</name>
    <dbReference type="NCBI Taxonomy" id="2730921"/>
    <lineage>
        <taxon>Bacteria</taxon>
        <taxon>Bacillati</taxon>
        <taxon>Actinomycetota</taxon>
        <taxon>Actinomycetes</taxon>
        <taxon>Micrococcales</taxon>
        <taxon>Intrasporangiaceae</taxon>
        <taxon>Knoellia</taxon>
    </lineage>
</organism>
<accession>A0A849HBW0</accession>
<reference evidence="4 5" key="1">
    <citation type="submission" date="2020-04" db="EMBL/GenBank/DDBJ databases">
        <title>Knoellia sp. isolate from air conditioner.</title>
        <authorList>
            <person name="Chea S."/>
            <person name="Kim D.-U."/>
        </authorList>
    </citation>
    <scope>NUCLEOTIDE SEQUENCE [LARGE SCALE GENOMIC DNA]</scope>
    <source>
        <strain evidence="4 5">DB2414S</strain>
    </source>
</reference>
<proteinExistence type="predicted"/>
<keyword evidence="5" id="KW-1185">Reference proteome</keyword>
<protein>
    <submittedName>
        <fullName evidence="4">N-acetyltransferase</fullName>
    </submittedName>
</protein>
<dbReference type="Gene3D" id="3.40.630.30">
    <property type="match status" value="1"/>
</dbReference>
<evidence type="ECO:0000259" key="3">
    <source>
        <dbReference type="PROSITE" id="PS51186"/>
    </source>
</evidence>
<dbReference type="InterPro" id="IPR000182">
    <property type="entry name" value="GNAT_dom"/>
</dbReference>
<dbReference type="Proteomes" id="UP000588586">
    <property type="component" value="Unassembled WGS sequence"/>
</dbReference>
<comment type="caution">
    <text evidence="4">The sequence shown here is derived from an EMBL/GenBank/DDBJ whole genome shotgun (WGS) entry which is preliminary data.</text>
</comment>
<name>A0A849HBW0_9MICO</name>
<feature type="domain" description="N-acetyltransferase" evidence="3">
    <location>
        <begin position="21"/>
        <end position="182"/>
    </location>
</feature>
<evidence type="ECO:0000256" key="1">
    <source>
        <dbReference type="ARBA" id="ARBA00022679"/>
    </source>
</evidence>
<dbReference type="AlphaFoldDB" id="A0A849HBW0"/>
<dbReference type="Pfam" id="PF13420">
    <property type="entry name" value="Acetyltransf_4"/>
    <property type="match status" value="1"/>
</dbReference>
<evidence type="ECO:0000313" key="4">
    <source>
        <dbReference type="EMBL" id="NNM45425.1"/>
    </source>
</evidence>